<keyword evidence="5" id="KW-0560">Oxidoreductase</keyword>
<evidence type="ECO:0000256" key="7">
    <source>
        <dbReference type="ARBA" id="ARBA00023014"/>
    </source>
</evidence>
<evidence type="ECO:0000256" key="8">
    <source>
        <dbReference type="ARBA" id="ARBA00049934"/>
    </source>
</evidence>
<keyword evidence="6" id="KW-0408">Iron</keyword>
<dbReference type="HOGENOM" id="CLU_020364_0_0_7"/>
<dbReference type="AlphaFoldDB" id="I4C504"/>
<comment type="similarity">
    <text evidence="2">Belongs to the AOR/FOR family.</text>
</comment>
<evidence type="ECO:0000313" key="11">
    <source>
        <dbReference type="Proteomes" id="UP000006055"/>
    </source>
</evidence>
<dbReference type="GO" id="GO:0009055">
    <property type="term" value="F:electron transfer activity"/>
    <property type="evidence" value="ECO:0007669"/>
    <property type="project" value="InterPro"/>
</dbReference>
<dbReference type="InterPro" id="IPR013985">
    <property type="entry name" value="Ald_Fedxn_OxRdtase_dom3"/>
</dbReference>
<dbReference type="GO" id="GO:0051539">
    <property type="term" value="F:4 iron, 4 sulfur cluster binding"/>
    <property type="evidence" value="ECO:0007669"/>
    <property type="project" value="UniProtKB-KW"/>
</dbReference>
<dbReference type="KEGG" id="dti:Desti_1938"/>
<dbReference type="InterPro" id="IPR013984">
    <property type="entry name" value="Ald_Fedxn_OxRdtase_dom2"/>
</dbReference>
<reference evidence="11" key="1">
    <citation type="submission" date="2012-06" db="EMBL/GenBank/DDBJ databases">
        <title>Complete sequence of chromosome of Desulfomonile tiedjei DSM 6799.</title>
        <authorList>
            <person name="Lucas S."/>
            <person name="Copeland A."/>
            <person name="Lapidus A."/>
            <person name="Glavina del Rio T."/>
            <person name="Dalin E."/>
            <person name="Tice H."/>
            <person name="Bruce D."/>
            <person name="Goodwin L."/>
            <person name="Pitluck S."/>
            <person name="Peters L."/>
            <person name="Ovchinnikova G."/>
            <person name="Zeytun A."/>
            <person name="Lu M."/>
            <person name="Kyrpides N."/>
            <person name="Mavromatis K."/>
            <person name="Ivanova N."/>
            <person name="Brettin T."/>
            <person name="Detter J.C."/>
            <person name="Han C."/>
            <person name="Larimer F."/>
            <person name="Land M."/>
            <person name="Hauser L."/>
            <person name="Markowitz V."/>
            <person name="Cheng J.-F."/>
            <person name="Hugenholtz P."/>
            <person name="Woyke T."/>
            <person name="Wu D."/>
            <person name="Spring S."/>
            <person name="Schroeder M."/>
            <person name="Brambilla E."/>
            <person name="Klenk H.-P."/>
            <person name="Eisen J.A."/>
        </authorList>
    </citation>
    <scope>NUCLEOTIDE SEQUENCE [LARGE SCALE GENOMIC DNA]</scope>
    <source>
        <strain evidence="11">ATCC 49306 / DSM 6799 / DCB-1</strain>
    </source>
</reference>
<dbReference type="RefSeq" id="WP_014809790.1">
    <property type="nucleotide sequence ID" value="NC_018025.1"/>
</dbReference>
<dbReference type="InterPro" id="IPR036503">
    <property type="entry name" value="Ald_Fedxn_OxRdtase_N_sf"/>
</dbReference>
<evidence type="ECO:0000256" key="2">
    <source>
        <dbReference type="ARBA" id="ARBA00011032"/>
    </source>
</evidence>
<dbReference type="Pfam" id="PF01314">
    <property type="entry name" value="AFOR_C"/>
    <property type="match status" value="1"/>
</dbReference>
<protein>
    <submittedName>
        <fullName evidence="10">Aldehyde:ferredoxin oxidoreductase</fullName>
    </submittedName>
</protein>
<dbReference type="SUPFAM" id="SSF56228">
    <property type="entry name" value="Aldehyde ferredoxin oxidoreductase, N-terminal domain"/>
    <property type="match status" value="1"/>
</dbReference>
<evidence type="ECO:0000256" key="4">
    <source>
        <dbReference type="ARBA" id="ARBA00022723"/>
    </source>
</evidence>
<accession>I4C504</accession>
<dbReference type="InterPro" id="IPR013983">
    <property type="entry name" value="Ald_Fedxn_OxRdtase_N"/>
</dbReference>
<dbReference type="Proteomes" id="UP000006055">
    <property type="component" value="Chromosome"/>
</dbReference>
<dbReference type="Gene3D" id="3.60.9.10">
    <property type="entry name" value="Aldehyde ferredoxin oxidoreductase, N-terminal domain"/>
    <property type="match status" value="1"/>
</dbReference>
<evidence type="ECO:0000313" key="10">
    <source>
        <dbReference type="EMBL" id="AFM24645.1"/>
    </source>
</evidence>
<feature type="domain" description="Aldehyde ferredoxin oxidoreductase N-terminal" evidence="9">
    <location>
        <begin position="7"/>
        <end position="209"/>
    </location>
</feature>
<keyword evidence="11" id="KW-1185">Reference proteome</keyword>
<evidence type="ECO:0000256" key="6">
    <source>
        <dbReference type="ARBA" id="ARBA00023004"/>
    </source>
</evidence>
<dbReference type="GO" id="GO:0046872">
    <property type="term" value="F:metal ion binding"/>
    <property type="evidence" value="ECO:0007669"/>
    <property type="project" value="UniProtKB-KW"/>
</dbReference>
<organism evidence="10 11">
    <name type="scientific">Desulfomonile tiedjei (strain ATCC 49306 / DSM 6799 / DCB-1)</name>
    <dbReference type="NCBI Taxonomy" id="706587"/>
    <lineage>
        <taxon>Bacteria</taxon>
        <taxon>Pseudomonadati</taxon>
        <taxon>Thermodesulfobacteriota</taxon>
        <taxon>Desulfomonilia</taxon>
        <taxon>Desulfomonilales</taxon>
        <taxon>Desulfomonilaceae</taxon>
        <taxon>Desulfomonile</taxon>
    </lineage>
</organism>
<dbReference type="InterPro" id="IPR036021">
    <property type="entry name" value="Tungsten_al_ferr_oxy-like_C"/>
</dbReference>
<evidence type="ECO:0000256" key="5">
    <source>
        <dbReference type="ARBA" id="ARBA00023002"/>
    </source>
</evidence>
<comment type="cofactor">
    <cofactor evidence="8">
        <name>tungstopterin</name>
        <dbReference type="ChEBI" id="CHEBI:30402"/>
    </cofactor>
</comment>
<dbReference type="EMBL" id="CP003360">
    <property type="protein sequence ID" value="AFM24645.1"/>
    <property type="molecule type" value="Genomic_DNA"/>
</dbReference>
<dbReference type="InterPro" id="IPR051919">
    <property type="entry name" value="W-dependent_AOR"/>
</dbReference>
<dbReference type="Gene3D" id="1.10.599.10">
    <property type="entry name" value="Aldehyde Ferredoxin Oxidoreductase Protein, subunit A, domain 3"/>
    <property type="match status" value="1"/>
</dbReference>
<keyword evidence="3" id="KW-0004">4Fe-4S</keyword>
<dbReference type="PANTHER" id="PTHR30038">
    <property type="entry name" value="ALDEHYDE FERREDOXIN OXIDOREDUCTASE"/>
    <property type="match status" value="1"/>
</dbReference>
<dbReference type="eggNOG" id="COG2414">
    <property type="taxonomic scope" value="Bacteria"/>
</dbReference>
<proteinExistence type="inferred from homology"/>
<dbReference type="InterPro" id="IPR001203">
    <property type="entry name" value="OxRdtase_Ald_Fedxn_C"/>
</dbReference>
<dbReference type="PATRIC" id="fig|706587.4.peg.2228"/>
<gene>
    <name evidence="10" type="ordered locus">Desti_1938</name>
</gene>
<name>I4C504_DESTA</name>
<dbReference type="STRING" id="706587.Desti_1938"/>
<dbReference type="NCBIfam" id="NF007354">
    <property type="entry name" value="PRK09849.1"/>
    <property type="match status" value="1"/>
</dbReference>
<dbReference type="Pfam" id="PF02730">
    <property type="entry name" value="AFOR_N"/>
    <property type="match status" value="1"/>
</dbReference>
<evidence type="ECO:0000256" key="1">
    <source>
        <dbReference type="ARBA" id="ARBA00001966"/>
    </source>
</evidence>
<dbReference type="GO" id="GO:0016625">
    <property type="term" value="F:oxidoreductase activity, acting on the aldehyde or oxo group of donors, iron-sulfur protein as acceptor"/>
    <property type="evidence" value="ECO:0007669"/>
    <property type="project" value="InterPro"/>
</dbReference>
<keyword evidence="7" id="KW-0411">Iron-sulfur</keyword>
<dbReference type="PANTHER" id="PTHR30038:SF0">
    <property type="entry name" value="TUNGSTEN-CONTAINING ALDEHYDE FERREDOXIN OXIDOREDUCTASE"/>
    <property type="match status" value="1"/>
</dbReference>
<dbReference type="SMART" id="SM00790">
    <property type="entry name" value="AFOR_N"/>
    <property type="match status" value="1"/>
</dbReference>
<comment type="cofactor">
    <cofactor evidence="1">
        <name>[4Fe-4S] cluster</name>
        <dbReference type="ChEBI" id="CHEBI:49883"/>
    </cofactor>
</comment>
<dbReference type="SUPFAM" id="SSF48310">
    <property type="entry name" value="Aldehyde ferredoxin oxidoreductase, C-terminal domains"/>
    <property type="match status" value="1"/>
</dbReference>
<keyword evidence="4" id="KW-0479">Metal-binding</keyword>
<evidence type="ECO:0000256" key="3">
    <source>
        <dbReference type="ARBA" id="ARBA00022485"/>
    </source>
</evidence>
<dbReference type="Gene3D" id="1.10.569.10">
    <property type="entry name" value="Aldehyde Ferredoxin Oxidoreductase Protein, subunit A, domain 2"/>
    <property type="match status" value="1"/>
</dbReference>
<evidence type="ECO:0000259" key="9">
    <source>
        <dbReference type="SMART" id="SM00790"/>
    </source>
</evidence>
<dbReference type="OrthoDB" id="9763894at2"/>
<sequence length="701" mass="77938">MAKYGGWAGKVLRVDLSGRKISTEDTVEKYKDYLGGTGIGYKVIWDELHAGIKPFDPDNKIVFGVGPLAGTGAPCNGRTAITTLWPTCWPRPLVASGHMGGHFAAELKYAGYDAIIIEGRADRPVWLSIMDGKAEIKDARQLWGQGIRRTTVEISHEMGPEASVAAIGQAGENLVPMSVVINSYSHSAGGVGGVLGSKNLKAIGVRGTGSVRIAGNKVEWEKVIKLHLSLLGANNQHVVPNSPQPWSEHYNPGSRWVASAGRRWGAAYPGIETGPCEPHNLNRIAYRTNNAAFFLGEKAWKYTIRGNGCTACPIRCHTMLKVPGVSTKYGILETGQNTCVGLLFGKAFFKNFPDGPKGETAIEACMVGMHLADDLGLWENYGQLQRDFQMLYYNGTMSRKVPEKEFKGYSWDKYEQGDPTFLFELLPRIARKEGELATALGLGTGYLLERWGIPEQEWLENRDLLYWKLGHPKHHSNEDAGQCGVIINTQYNRDAQCHSHSNFTRNGLPIEVQKRLAAEIWGSPDAVDSVAAFAPMNKYKAKMAKWSLLRKELHDSLSLCNWMGPWVASPLRERDYRGDDSIESLLYSLATGDKKTSQELDRVAERIFLLHRALTIRDMGTKDMRTKHDTIPHWVFTDPKDKAAFSKGTIRMDEEDIKLAMDMYYEEMGWDKQTGSPTGDTYQRLGLGFVAEYLSKKGLLP</sequence>